<name>A0A9D2QED3_9CORY</name>
<dbReference type="InterPro" id="IPR027546">
    <property type="entry name" value="Sirtuin_class_III"/>
</dbReference>
<dbReference type="EMBL" id="DWVP01000001">
    <property type="protein sequence ID" value="HJC83987.1"/>
    <property type="molecule type" value="Genomic_DNA"/>
</dbReference>
<dbReference type="Gene3D" id="3.40.50.1220">
    <property type="entry name" value="TPP-binding domain"/>
    <property type="match status" value="1"/>
</dbReference>
<dbReference type="InterPro" id="IPR003000">
    <property type="entry name" value="Sirtuin"/>
</dbReference>
<comment type="similarity">
    <text evidence="3">Belongs to the sirtuin family. Class III subfamily.</text>
</comment>
<dbReference type="InterPro" id="IPR029035">
    <property type="entry name" value="DHS-like_NAD/FAD-binding_dom"/>
</dbReference>
<comment type="caution">
    <text evidence="6">The sequence shown here is derived from an EMBL/GenBank/DDBJ whole genome shotgun (WGS) entry which is preliminary data.</text>
</comment>
<feature type="binding site" evidence="3 4">
    <location>
        <position position="136"/>
    </location>
    <ligand>
        <name>Zn(2+)</name>
        <dbReference type="ChEBI" id="CHEBI:29105"/>
    </ligand>
</feature>
<comment type="caution">
    <text evidence="3">Lacks conserved residue(s) required for the propagation of feature annotation.</text>
</comment>
<gene>
    <name evidence="3" type="primary">cobB</name>
    <name evidence="6" type="ORF">H9751_00210</name>
</gene>
<keyword evidence="1" id="KW-0808">Transferase</keyword>
<comment type="domain">
    <text evidence="3">2 residues (Tyr-68 and Arg-71) present in a large hydrophobic pocket are probably involved in substrate specificity. They are important for desuccinylation activity, but dispensable for deacetylation activity.</text>
</comment>
<feature type="binding site" evidence="3">
    <location>
        <begin position="110"/>
        <end position="113"/>
    </location>
    <ligand>
        <name>NAD(+)</name>
        <dbReference type="ChEBI" id="CHEBI:57540"/>
    </ligand>
</feature>
<organism evidence="6 7">
    <name type="scientific">Candidatus Corynebacterium faecigallinarum</name>
    <dbReference type="NCBI Taxonomy" id="2838528"/>
    <lineage>
        <taxon>Bacteria</taxon>
        <taxon>Bacillati</taxon>
        <taxon>Actinomycetota</taxon>
        <taxon>Actinomycetes</taxon>
        <taxon>Mycobacteriales</taxon>
        <taxon>Corynebacteriaceae</taxon>
        <taxon>Corynebacterium</taxon>
    </lineage>
</organism>
<proteinExistence type="inferred from homology"/>
<comment type="catalytic activity">
    <reaction evidence="3">
        <text>N(6)-acetyl-L-lysyl-[protein] + NAD(+) + H2O = 2''-O-acetyl-ADP-D-ribose + nicotinamide + L-lysyl-[protein]</text>
        <dbReference type="Rhea" id="RHEA:43636"/>
        <dbReference type="Rhea" id="RHEA-COMP:9752"/>
        <dbReference type="Rhea" id="RHEA-COMP:10731"/>
        <dbReference type="ChEBI" id="CHEBI:15377"/>
        <dbReference type="ChEBI" id="CHEBI:17154"/>
        <dbReference type="ChEBI" id="CHEBI:29969"/>
        <dbReference type="ChEBI" id="CHEBI:57540"/>
        <dbReference type="ChEBI" id="CHEBI:61930"/>
        <dbReference type="ChEBI" id="CHEBI:83767"/>
        <dbReference type="EC" id="2.3.1.286"/>
    </reaction>
</comment>
<feature type="binding site" evidence="3 4">
    <location>
        <position position="161"/>
    </location>
    <ligand>
        <name>Zn(2+)</name>
        <dbReference type="ChEBI" id="CHEBI:29105"/>
    </ligand>
</feature>
<evidence type="ECO:0000313" key="7">
    <source>
        <dbReference type="Proteomes" id="UP000823858"/>
    </source>
</evidence>
<dbReference type="GO" id="GO:0017136">
    <property type="term" value="F:histone deacetylase activity, NAD-dependent"/>
    <property type="evidence" value="ECO:0007669"/>
    <property type="project" value="TreeGrafter"/>
</dbReference>
<feature type="binding site" evidence="3 4">
    <location>
        <position position="139"/>
    </location>
    <ligand>
        <name>Zn(2+)</name>
        <dbReference type="ChEBI" id="CHEBI:29105"/>
    </ligand>
</feature>
<dbReference type="GO" id="GO:0036055">
    <property type="term" value="F:protein-succinyllysine desuccinylase activity"/>
    <property type="evidence" value="ECO:0007669"/>
    <property type="project" value="UniProtKB-UniRule"/>
</dbReference>
<dbReference type="Pfam" id="PF02146">
    <property type="entry name" value="SIR2"/>
    <property type="match status" value="1"/>
</dbReference>
<reference evidence="6" key="2">
    <citation type="submission" date="2021-04" db="EMBL/GenBank/DDBJ databases">
        <authorList>
            <person name="Gilroy R."/>
        </authorList>
    </citation>
    <scope>NUCLEOTIDE SEQUENCE</scope>
    <source>
        <strain evidence="6">ChiHjej13B12-4958</strain>
    </source>
</reference>
<keyword evidence="3" id="KW-0963">Cytoplasm</keyword>
<comment type="subcellular location">
    <subcellularLocation>
        <location evidence="3">Cytoplasm</location>
    </subcellularLocation>
</comment>
<dbReference type="Proteomes" id="UP000823858">
    <property type="component" value="Unassembled WGS sequence"/>
</dbReference>
<dbReference type="HAMAP" id="MF_01121">
    <property type="entry name" value="Sirtuin_ClassIII"/>
    <property type="match status" value="1"/>
</dbReference>
<dbReference type="PROSITE" id="PS50305">
    <property type="entry name" value="SIRTUIN"/>
    <property type="match status" value="1"/>
</dbReference>
<evidence type="ECO:0000256" key="3">
    <source>
        <dbReference type="HAMAP-Rule" id="MF_01121"/>
    </source>
</evidence>
<comment type="catalytic activity">
    <reaction evidence="3">
        <text>N(6)-succinyl-L-lysyl-[protein] + NAD(+) + H2O = 2''-O-succinyl-ADP-D-ribose + nicotinamide + L-lysyl-[protein]</text>
        <dbReference type="Rhea" id="RHEA:47668"/>
        <dbReference type="Rhea" id="RHEA-COMP:9752"/>
        <dbReference type="Rhea" id="RHEA-COMP:11877"/>
        <dbReference type="ChEBI" id="CHEBI:15377"/>
        <dbReference type="ChEBI" id="CHEBI:17154"/>
        <dbReference type="ChEBI" id="CHEBI:29969"/>
        <dbReference type="ChEBI" id="CHEBI:57540"/>
        <dbReference type="ChEBI" id="CHEBI:87830"/>
        <dbReference type="ChEBI" id="CHEBI:87832"/>
    </reaction>
</comment>
<evidence type="ECO:0000259" key="5">
    <source>
        <dbReference type="PROSITE" id="PS50305"/>
    </source>
</evidence>
<reference evidence="6" key="1">
    <citation type="journal article" date="2021" name="PeerJ">
        <title>Extensive microbial diversity within the chicken gut microbiome revealed by metagenomics and culture.</title>
        <authorList>
            <person name="Gilroy R."/>
            <person name="Ravi A."/>
            <person name="Getino M."/>
            <person name="Pursley I."/>
            <person name="Horton D.L."/>
            <person name="Alikhan N.F."/>
            <person name="Baker D."/>
            <person name="Gharbi K."/>
            <person name="Hall N."/>
            <person name="Watson M."/>
            <person name="Adriaenssens E.M."/>
            <person name="Foster-Nyarko E."/>
            <person name="Jarju S."/>
            <person name="Secka A."/>
            <person name="Antonio M."/>
            <person name="Oren A."/>
            <person name="Chaudhuri R.R."/>
            <person name="La Ragione R."/>
            <person name="Hildebrand F."/>
            <person name="Pallen M.J."/>
        </authorList>
    </citation>
    <scope>NUCLEOTIDE SEQUENCE</scope>
    <source>
        <strain evidence="6">ChiHjej13B12-4958</strain>
    </source>
</reference>
<dbReference type="EC" id="2.3.1.286" evidence="3"/>
<dbReference type="PANTHER" id="PTHR11085">
    <property type="entry name" value="NAD-DEPENDENT PROTEIN DEACYLASE SIRTUIN-5, MITOCHONDRIAL-RELATED"/>
    <property type="match status" value="1"/>
</dbReference>
<feature type="binding site" evidence="3 4">
    <location>
        <position position="164"/>
    </location>
    <ligand>
        <name>Zn(2+)</name>
        <dbReference type="ChEBI" id="CHEBI:29105"/>
    </ligand>
</feature>
<dbReference type="Gene3D" id="3.30.1600.10">
    <property type="entry name" value="SIR2/SIRT2 'Small Domain"/>
    <property type="match status" value="1"/>
</dbReference>
<evidence type="ECO:0000313" key="6">
    <source>
        <dbReference type="EMBL" id="HJC83987.1"/>
    </source>
</evidence>
<dbReference type="GO" id="GO:0036054">
    <property type="term" value="F:protein-malonyllysine demalonylase activity"/>
    <property type="evidence" value="ECO:0007669"/>
    <property type="project" value="InterPro"/>
</dbReference>
<feature type="binding site" evidence="3">
    <location>
        <begin position="201"/>
        <end position="203"/>
    </location>
    <ligand>
        <name>NAD(+)</name>
        <dbReference type="ChEBI" id="CHEBI:57540"/>
    </ligand>
</feature>
<keyword evidence="3 4" id="KW-0862">Zinc</keyword>
<comment type="cofactor">
    <cofactor evidence="3">
        <name>Zn(2+)</name>
        <dbReference type="ChEBI" id="CHEBI:29105"/>
    </cofactor>
    <text evidence="3">Binds 1 zinc ion per subunit.</text>
</comment>
<dbReference type="NCBIfam" id="NF001753">
    <property type="entry name" value="PRK00481.1-3"/>
    <property type="match status" value="1"/>
</dbReference>
<keyword evidence="2 3" id="KW-0520">NAD</keyword>
<dbReference type="GO" id="GO:0070403">
    <property type="term" value="F:NAD+ binding"/>
    <property type="evidence" value="ECO:0007669"/>
    <property type="project" value="UniProtKB-UniRule"/>
</dbReference>
<feature type="binding site" evidence="3">
    <location>
        <position position="68"/>
    </location>
    <ligand>
        <name>substrate</name>
    </ligand>
</feature>
<dbReference type="AlphaFoldDB" id="A0A9D2QED3"/>
<sequence length="259" mass="27636">MSELPQDLATAVRDARRVEVFTGAGMSADSGLDTFRDATTGLWSHVDPQAMASIDAWARDPEPMWAWYLWRATKARTADPNPGHTAIADWQHVVDGADGAAGVSVHVTTQNIDDLHERAGSSNVSHLHGSLFAFRCSICEAPAPEPELLLEPVERLTPPSCTVCGNPVRPGVVWFGEALPQRDFAEAEQSMQDCDLVVIVGTSGVVYPAAGLPQIAAARGVPIVEISPADTDLTPLTTWSLRTTAAEGLPALVDALDQH</sequence>
<feature type="active site" description="Proton acceptor" evidence="3 4">
    <location>
        <position position="128"/>
    </location>
</feature>
<dbReference type="InterPro" id="IPR026591">
    <property type="entry name" value="Sirtuin_cat_small_dom_sf"/>
</dbReference>
<dbReference type="GO" id="GO:0005737">
    <property type="term" value="C:cytoplasm"/>
    <property type="evidence" value="ECO:0007669"/>
    <property type="project" value="UniProtKB-SubCell"/>
</dbReference>
<dbReference type="GO" id="GO:0008270">
    <property type="term" value="F:zinc ion binding"/>
    <property type="evidence" value="ECO:0007669"/>
    <property type="project" value="UniProtKB-UniRule"/>
</dbReference>
<comment type="function">
    <text evidence="3">NAD-dependent lysine deacetylase and desuccinylase that specifically removes acetyl and succinyl groups on target proteins. Modulates the activities of several proteins which are inactive in their acylated form.</text>
</comment>
<protein>
    <recommendedName>
        <fullName evidence="3">NAD-dependent protein deacylase</fullName>
        <ecNumber evidence="3">2.3.1.286</ecNumber>
    </recommendedName>
    <alternativeName>
        <fullName evidence="3">Regulatory protein SIR2 homolog</fullName>
    </alternativeName>
</protein>
<dbReference type="SUPFAM" id="SSF52467">
    <property type="entry name" value="DHS-like NAD/FAD-binding domain"/>
    <property type="match status" value="1"/>
</dbReference>
<feature type="binding site" evidence="3">
    <location>
        <position position="71"/>
    </location>
    <ligand>
        <name>substrate</name>
    </ligand>
</feature>
<evidence type="ECO:0000256" key="1">
    <source>
        <dbReference type="ARBA" id="ARBA00022679"/>
    </source>
</evidence>
<evidence type="ECO:0000256" key="4">
    <source>
        <dbReference type="PROSITE-ProRule" id="PRU00236"/>
    </source>
</evidence>
<keyword evidence="3 4" id="KW-0479">Metal-binding</keyword>
<accession>A0A9D2QED3</accession>
<feature type="domain" description="Deacetylase sirtuin-type" evidence="5">
    <location>
        <begin position="1"/>
        <end position="259"/>
    </location>
</feature>
<evidence type="ECO:0000256" key="2">
    <source>
        <dbReference type="ARBA" id="ARBA00023027"/>
    </source>
</evidence>
<dbReference type="PANTHER" id="PTHR11085:SF4">
    <property type="entry name" value="NAD-DEPENDENT PROTEIN DEACYLASE"/>
    <property type="match status" value="1"/>
</dbReference>
<dbReference type="InterPro" id="IPR026590">
    <property type="entry name" value="Ssirtuin_cat_dom"/>
</dbReference>
<dbReference type="InterPro" id="IPR050134">
    <property type="entry name" value="NAD-dep_sirtuin_deacylases"/>
</dbReference>
<feature type="binding site" evidence="3">
    <location>
        <position position="245"/>
    </location>
    <ligand>
        <name>NAD(+)</name>
        <dbReference type="ChEBI" id="CHEBI:57540"/>
    </ligand>
</feature>
<dbReference type="CDD" id="cd01412">
    <property type="entry name" value="SIRT5_Af1_CobB"/>
    <property type="match status" value="1"/>
</dbReference>